<feature type="domain" description="Mop" evidence="6">
    <location>
        <begin position="200"/>
        <end position="266"/>
    </location>
</feature>
<dbReference type="GO" id="GO:0003700">
    <property type="term" value="F:DNA-binding transcription factor activity"/>
    <property type="evidence" value="ECO:0007669"/>
    <property type="project" value="InterPro"/>
</dbReference>
<dbReference type="Pfam" id="PF00126">
    <property type="entry name" value="HTH_1"/>
    <property type="match status" value="1"/>
</dbReference>
<proteinExistence type="inferred from homology"/>
<dbReference type="PANTHER" id="PTHR30432:SF1">
    <property type="entry name" value="DNA-BINDING TRANSCRIPTIONAL DUAL REGULATOR MODE"/>
    <property type="match status" value="1"/>
</dbReference>
<dbReference type="GO" id="GO:0042802">
    <property type="term" value="F:identical protein binding"/>
    <property type="evidence" value="ECO:0007669"/>
    <property type="project" value="UniProtKB-ARBA"/>
</dbReference>
<protein>
    <submittedName>
        <fullName evidence="7">Molybdate transport system regulatory protein</fullName>
    </submittedName>
</protein>
<dbReference type="PIRSF" id="PIRSF005763">
    <property type="entry name" value="Txn_reg_ModE"/>
    <property type="match status" value="1"/>
</dbReference>
<dbReference type="Proteomes" id="UP000295277">
    <property type="component" value="Unassembled WGS sequence"/>
</dbReference>
<dbReference type="InterPro" id="IPR036388">
    <property type="entry name" value="WH-like_DNA-bd_sf"/>
</dbReference>
<evidence type="ECO:0000256" key="4">
    <source>
        <dbReference type="ARBA" id="ARBA00022737"/>
    </source>
</evidence>
<keyword evidence="4" id="KW-0677">Repeat</keyword>
<dbReference type="InterPro" id="IPR008995">
    <property type="entry name" value="Mo/tungstate-bd_C_term_dom"/>
</dbReference>
<feature type="domain" description="Mop" evidence="6">
    <location>
        <begin position="127"/>
        <end position="194"/>
    </location>
</feature>
<comment type="caution">
    <text evidence="7">The sequence shown here is derived from an EMBL/GenBank/DDBJ whole genome shotgun (WGS) entry which is preliminary data.</text>
</comment>
<dbReference type="SUPFAM" id="SSF46785">
    <property type="entry name" value="Winged helix' DNA-binding domain"/>
    <property type="match status" value="1"/>
</dbReference>
<dbReference type="PROSITE" id="PS51866">
    <property type="entry name" value="MOP"/>
    <property type="match status" value="2"/>
</dbReference>
<dbReference type="NCBIfam" id="TIGR00637">
    <property type="entry name" value="ModE_repress"/>
    <property type="match status" value="1"/>
</dbReference>
<name>A0A4R1YSS5_9RHOB</name>
<dbReference type="InterPro" id="IPR036390">
    <property type="entry name" value="WH_DNA-bd_sf"/>
</dbReference>
<dbReference type="InterPro" id="IPR016462">
    <property type="entry name" value="ModE"/>
</dbReference>
<dbReference type="InterPro" id="IPR004606">
    <property type="entry name" value="Mop_domain"/>
</dbReference>
<keyword evidence="8" id="KW-1185">Reference proteome</keyword>
<dbReference type="InterPro" id="IPR003725">
    <property type="entry name" value="ModE-bd_N"/>
</dbReference>
<dbReference type="Gene3D" id="1.10.10.10">
    <property type="entry name" value="Winged helix-like DNA-binding domain superfamily/Winged helix DNA-binding domain"/>
    <property type="match status" value="1"/>
</dbReference>
<dbReference type="InterPro" id="IPR005116">
    <property type="entry name" value="Transp-assoc_OB_typ1"/>
</dbReference>
<comment type="similarity">
    <text evidence="1 5">Belongs to the ModE family.</text>
</comment>
<dbReference type="GO" id="GO:0030151">
    <property type="term" value="F:molybdenum ion binding"/>
    <property type="evidence" value="ECO:0007669"/>
    <property type="project" value="UniProtKB-UniRule"/>
</dbReference>
<reference evidence="7 8" key="1">
    <citation type="submission" date="2019-03" db="EMBL/GenBank/DDBJ databases">
        <title>Genomic Encyclopedia of Type Strains, Phase IV (KMG-IV): sequencing the most valuable type-strain genomes for metagenomic binning, comparative biology and taxonomic classification.</title>
        <authorList>
            <person name="Goeker M."/>
        </authorList>
    </citation>
    <scope>NUCLEOTIDE SEQUENCE [LARGE SCALE GENOMIC DNA]</scope>
    <source>
        <strain evidence="7 8">DSM 21153</strain>
    </source>
</reference>
<evidence type="ECO:0000259" key="6">
    <source>
        <dbReference type="PROSITE" id="PS51866"/>
    </source>
</evidence>
<dbReference type="SUPFAM" id="SSF50331">
    <property type="entry name" value="MOP-like"/>
    <property type="match status" value="2"/>
</dbReference>
<organism evidence="7 8">
    <name type="scientific">Rhodovulum steppense</name>
    <dbReference type="NCBI Taxonomy" id="540251"/>
    <lineage>
        <taxon>Bacteria</taxon>
        <taxon>Pseudomonadati</taxon>
        <taxon>Pseudomonadota</taxon>
        <taxon>Alphaproteobacteria</taxon>
        <taxon>Rhodobacterales</taxon>
        <taxon>Paracoccaceae</taxon>
        <taxon>Rhodovulum</taxon>
    </lineage>
</organism>
<dbReference type="PANTHER" id="PTHR30432">
    <property type="entry name" value="TRANSCRIPTIONAL REGULATOR MODE"/>
    <property type="match status" value="1"/>
</dbReference>
<dbReference type="FunFam" id="2.40.50.100:FF:000086">
    <property type="entry name" value="Molybdenum transport operon repressor MopB"/>
    <property type="match status" value="1"/>
</dbReference>
<evidence type="ECO:0000313" key="7">
    <source>
        <dbReference type="EMBL" id="TCM82707.1"/>
    </source>
</evidence>
<dbReference type="GO" id="GO:0015689">
    <property type="term" value="P:molybdate ion transport"/>
    <property type="evidence" value="ECO:0007669"/>
    <property type="project" value="UniProtKB-UniRule"/>
</dbReference>
<dbReference type="OrthoDB" id="9800709at2"/>
<dbReference type="AlphaFoldDB" id="A0A4R1YSS5"/>
<dbReference type="InterPro" id="IPR051815">
    <property type="entry name" value="Molybdate_resp_trans_reg"/>
</dbReference>
<keyword evidence="2 5" id="KW-0813">Transport</keyword>
<dbReference type="Pfam" id="PF03459">
    <property type="entry name" value="TOBE"/>
    <property type="match status" value="2"/>
</dbReference>
<dbReference type="NCBIfam" id="TIGR00638">
    <property type="entry name" value="Mop"/>
    <property type="match status" value="2"/>
</dbReference>
<evidence type="ECO:0000256" key="3">
    <source>
        <dbReference type="ARBA" id="ARBA00022505"/>
    </source>
</evidence>
<dbReference type="EMBL" id="SLVM01000015">
    <property type="protein sequence ID" value="TCM82707.1"/>
    <property type="molecule type" value="Genomic_DNA"/>
</dbReference>
<evidence type="ECO:0000256" key="1">
    <source>
        <dbReference type="ARBA" id="ARBA00008110"/>
    </source>
</evidence>
<keyword evidence="3 5" id="KW-0500">Molybdenum</keyword>
<evidence type="ECO:0000256" key="5">
    <source>
        <dbReference type="PIRNR" id="PIRNR005763"/>
    </source>
</evidence>
<evidence type="ECO:0000313" key="8">
    <source>
        <dbReference type="Proteomes" id="UP000295277"/>
    </source>
</evidence>
<dbReference type="Gene3D" id="2.40.50.100">
    <property type="match status" value="2"/>
</dbReference>
<evidence type="ECO:0000256" key="2">
    <source>
        <dbReference type="ARBA" id="ARBA00022448"/>
    </source>
</evidence>
<dbReference type="InterPro" id="IPR000847">
    <property type="entry name" value="LysR_HTH_N"/>
</dbReference>
<dbReference type="RefSeq" id="WP_132695567.1">
    <property type="nucleotide sequence ID" value="NZ_SLVM01000015.1"/>
</dbReference>
<sequence length="267" mass="27560">MSDSTLKAALILQREGAPRVGGDRIRLLRAIDAHGSIAGAAREVGLSYKAAWDAVGTLNNLFAQPLVEAAPGGRTGGGATVTRAGFALIDCFSMLETSLGKALSAINTGLATSPVGAVNTLWSLLMQTSTRNTYRCTVTKVTQGAVNAEIDLALTDGHVPLTAVITERSTEDMGLKEGAEVFALIKATFVMLMAGDDQGRVSACNRLTGTVAAREDGPVNSEITLDLGAGKTITAMITRKSAESLGLDVGATATALFKASHVIIAMP</sequence>
<accession>A0A4R1YSS5</accession>
<gene>
    <name evidence="7" type="ORF">EV216_11571</name>
</gene>